<sequence>MKIHDIVEINQNGLVADAVNFKMMADESKNLPLCTGFVFNYDVNHPKFSTVGVLDALRESFHSVNNANIHLMVQDFGKGKSHFALTVANFFKQPAESPEVEGILHQIQFATSEQSLAIYERLKAYKERTKPYLVICISGEVQVDLGKMLIQALRRALEEHGIEDAIAQHFIQKPLTYLQDLSAEKRTEAQQYLKQIGQPHGDLETMIDLLAEDNYDIIPTVVELSEHLEGFAFNFEYNLNLEEILEDVIENLCTGETAQFEGILLLFDELNAYLRTWLKNPQAAGNYALQNITNICGRHRGKIALLCLAQVKPSLDTQVPTLDRKNYERFTSRIELAPSTYEPKSSLELVIDNLLRQSEGFQWQAFHDRWGNTLLGESRSVYEKYITAYQPNDSSLGKFHQHLGLGCYPLHPLTAYLLCNLEFTQGRTAIQFIKEDVVTFIDSTPVEVEGRLKLVRPVQLMDAFKSNFAQQSFYNDYQKAYNAIAASANPEEITVLKAIGLYYLSGDKITKPSHEHHGDILAVMTGFSIHKTKYILTQLTDEYQVIYYNSGNKTYRFYSGFSLNDLRRKLEEEIAGRTPQPNDLIKECRKNLSHYLGSETIRADEFVNTRRLHSEEWQFEQQIFAIDQFERLLTTERFINRLTERGLIAYFIGEYASDLEELETKAEDVLASAPQSVQERVIVAIPQKGTGNLSRVLLMRDTLNKKNIREKQEFGPALAELGKQFDEQLTNGLQDIFESCVYTCRVIHKIPQARRRNLEVIVSKMLEELYFYVPPVDNQDKLRLKSTSGSKIISFVSRQLLVGELKEPFPDKSYKNLIKPVFIDRWRLLQSGTPYTVQVPKDPAILQAWDTISEMTDIGDQEKRVTPIKEIWETLSAAPFGHNELTFAILFTAWLAYHRAEVELHGEFGIPKKKSEKVTHKSAAIQEWAGTNILDKVKDFVHNWIVPMGSTNQVIRHKPIEITVPEVVNYDEAHELLQKIKTYRQMNQLDPSKSSLLEDLDKKAQQLEQGIQIITTWYNTTTEAEELLKQEPTLAELANYYTPLEKSLPITIKEGVTTVSPTEEQKNAQRQTCRILQDKIETRVKDLLTQSTTFKIPDQGTTLKVNIEAQIKSLESIAEFPSRFVNDLKTACYTIEERIQQLKESEQTQEVLTQIQDLYQTLGANASQNQYQGIRERIEELARQNPRVQQHQTYCTILDEINTQHDELICKLNQWESRFTCLSSKDEAYQLSQDVNRELTRFDQPDHQQQINSLNERLRVKILEQEEDSKQVEDLERQAEKAQSIAEIEDVIGAITASRTQLHDLNPYQNRLQALAASLQQRRQQSINAAQQWLSDLQSQSKQLDVVDEPSQKLDMANNLLHNIQQTRHRHEEFLEEKDVLKELEQKCRAVQNQDRASQIETLFKELPKEEQLALYKRLSAYLQATTEVF</sequence>
<gene>
    <name evidence="2" type="ORF">MC7420_4774</name>
</gene>
<accession>B4VN98</accession>
<keyword evidence="3" id="KW-1185">Reference proteome</keyword>
<feature type="coiled-coil region" evidence="1">
    <location>
        <begin position="1255"/>
        <end position="1285"/>
    </location>
</feature>
<evidence type="ECO:0000313" key="3">
    <source>
        <dbReference type="Proteomes" id="UP000003835"/>
    </source>
</evidence>
<feature type="coiled-coil region" evidence="1">
    <location>
        <begin position="1164"/>
        <end position="1218"/>
    </location>
</feature>
<dbReference type="EMBL" id="DS989846">
    <property type="protein sequence ID" value="EDX76518.1"/>
    <property type="molecule type" value="Genomic_DNA"/>
</dbReference>
<feature type="coiled-coil region" evidence="1">
    <location>
        <begin position="1357"/>
        <end position="1401"/>
    </location>
</feature>
<dbReference type="RefSeq" id="WP_006100246.1">
    <property type="nucleotide sequence ID" value="NZ_DS989846.1"/>
</dbReference>
<organism evidence="2 3">
    <name type="scientific">Coleofasciculus chthonoplastes PCC 7420</name>
    <dbReference type="NCBI Taxonomy" id="118168"/>
    <lineage>
        <taxon>Bacteria</taxon>
        <taxon>Bacillati</taxon>
        <taxon>Cyanobacteriota</taxon>
        <taxon>Cyanophyceae</taxon>
        <taxon>Coleofasciculales</taxon>
        <taxon>Coleofasciculaceae</taxon>
        <taxon>Coleofasciculus</taxon>
    </lineage>
</organism>
<evidence type="ECO:0000256" key="1">
    <source>
        <dbReference type="SAM" id="Coils"/>
    </source>
</evidence>
<dbReference type="STRING" id="118168.MC7420_4774"/>
<dbReference type="HOGENOM" id="CLU_245703_0_0_3"/>
<keyword evidence="1" id="KW-0175">Coiled coil</keyword>
<reference evidence="2 3" key="1">
    <citation type="submission" date="2008-07" db="EMBL/GenBank/DDBJ databases">
        <authorList>
            <person name="Tandeau de Marsac N."/>
            <person name="Ferriera S."/>
            <person name="Johnson J."/>
            <person name="Kravitz S."/>
            <person name="Beeson K."/>
            <person name="Sutton G."/>
            <person name="Rogers Y.-H."/>
            <person name="Friedman R."/>
            <person name="Frazier M."/>
            <person name="Venter J.C."/>
        </authorList>
    </citation>
    <scope>NUCLEOTIDE SEQUENCE [LARGE SCALE GENOMIC DNA]</scope>
    <source>
        <strain evidence="2 3">PCC 7420</strain>
    </source>
</reference>
<dbReference type="OrthoDB" id="856045at2"/>
<dbReference type="eggNOG" id="COG1196">
    <property type="taxonomic scope" value="Bacteria"/>
</dbReference>
<proteinExistence type="predicted"/>
<evidence type="ECO:0000313" key="2">
    <source>
        <dbReference type="EMBL" id="EDX76518.1"/>
    </source>
</evidence>
<protein>
    <submittedName>
        <fullName evidence="2">Uncharacterized protein</fullName>
    </submittedName>
</protein>
<dbReference type="Proteomes" id="UP000003835">
    <property type="component" value="Unassembled WGS sequence"/>
</dbReference>
<name>B4VN98_9CYAN</name>